<gene>
    <name evidence="1" type="ORF">GJ744_000106</name>
</gene>
<evidence type="ECO:0000313" key="1">
    <source>
        <dbReference type="EMBL" id="KAF7514336.1"/>
    </source>
</evidence>
<name>A0A8H7AWA1_9EURO</name>
<proteinExistence type="predicted"/>
<protein>
    <submittedName>
        <fullName evidence="1">Uncharacterized protein</fullName>
    </submittedName>
</protein>
<evidence type="ECO:0000313" key="2">
    <source>
        <dbReference type="Proteomes" id="UP000606974"/>
    </source>
</evidence>
<dbReference type="Proteomes" id="UP000606974">
    <property type="component" value="Unassembled WGS sequence"/>
</dbReference>
<reference evidence="1" key="1">
    <citation type="submission" date="2020-02" db="EMBL/GenBank/DDBJ databases">
        <authorList>
            <person name="Palmer J.M."/>
        </authorList>
    </citation>
    <scope>NUCLEOTIDE SEQUENCE</scope>
    <source>
        <strain evidence="1">EPUS1.4</strain>
        <tissue evidence="1">Thallus</tissue>
    </source>
</reference>
<organism evidence="1 2">
    <name type="scientific">Endocarpon pusillum</name>
    <dbReference type="NCBI Taxonomy" id="364733"/>
    <lineage>
        <taxon>Eukaryota</taxon>
        <taxon>Fungi</taxon>
        <taxon>Dikarya</taxon>
        <taxon>Ascomycota</taxon>
        <taxon>Pezizomycotina</taxon>
        <taxon>Eurotiomycetes</taxon>
        <taxon>Chaetothyriomycetidae</taxon>
        <taxon>Verrucariales</taxon>
        <taxon>Verrucariaceae</taxon>
        <taxon>Endocarpon</taxon>
    </lineage>
</organism>
<comment type="caution">
    <text evidence="1">The sequence shown here is derived from an EMBL/GenBank/DDBJ whole genome shotgun (WGS) entry which is preliminary data.</text>
</comment>
<dbReference type="EMBL" id="JAACFV010000001">
    <property type="protein sequence ID" value="KAF7514336.1"/>
    <property type="molecule type" value="Genomic_DNA"/>
</dbReference>
<accession>A0A8H7AWA1</accession>
<keyword evidence="2" id="KW-1185">Reference proteome</keyword>
<dbReference type="AlphaFoldDB" id="A0A8H7AWA1"/>
<sequence length="84" mass="9965">MTPFLQGNQSCAFSHVPSGIWIVKLQCSGRERDYSPFWNLRNYYRVRTNHIVMRKPQPRQTIAGMWTSPMKKWQQSEAIYQMLG</sequence>